<comment type="caution">
    <text evidence="2">The sequence shown here is derived from an EMBL/GenBank/DDBJ whole genome shotgun (WGS) entry which is preliminary data.</text>
</comment>
<sequence>MSSVSMTQDISWLAQAVKLTFRTVCWPPHDRTDILAVCLVAGLDYRVISVDLSVVILSTTLLSVPTALPDIKQRSDLLMTITRVALSPSSQQADKSQGDKINQERASPL</sequence>
<evidence type="ECO:0000256" key="1">
    <source>
        <dbReference type="SAM" id="MobiDB-lite"/>
    </source>
</evidence>
<dbReference type="EMBL" id="JACVVK020000049">
    <property type="protein sequence ID" value="KAK7498677.1"/>
    <property type="molecule type" value="Genomic_DNA"/>
</dbReference>
<gene>
    <name evidence="2" type="ORF">BaRGS_00010054</name>
</gene>
<reference evidence="2 3" key="1">
    <citation type="journal article" date="2023" name="Sci. Data">
        <title>Genome assembly of the Korean intertidal mud-creeper Batillaria attramentaria.</title>
        <authorList>
            <person name="Patra A.K."/>
            <person name="Ho P.T."/>
            <person name="Jun S."/>
            <person name="Lee S.J."/>
            <person name="Kim Y."/>
            <person name="Won Y.J."/>
        </authorList>
    </citation>
    <scope>NUCLEOTIDE SEQUENCE [LARGE SCALE GENOMIC DNA]</scope>
    <source>
        <strain evidence="2">Wonlab-2016</strain>
    </source>
</reference>
<name>A0ABD0LGN0_9CAEN</name>
<evidence type="ECO:0000313" key="2">
    <source>
        <dbReference type="EMBL" id="KAK7498677.1"/>
    </source>
</evidence>
<accession>A0ABD0LGN0</accession>
<dbReference type="AlphaFoldDB" id="A0ABD0LGN0"/>
<protein>
    <submittedName>
        <fullName evidence="2">Uncharacterized protein</fullName>
    </submittedName>
</protein>
<keyword evidence="3" id="KW-1185">Reference proteome</keyword>
<feature type="region of interest" description="Disordered" evidence="1">
    <location>
        <begin position="87"/>
        <end position="109"/>
    </location>
</feature>
<proteinExistence type="predicted"/>
<dbReference type="Proteomes" id="UP001519460">
    <property type="component" value="Unassembled WGS sequence"/>
</dbReference>
<evidence type="ECO:0000313" key="3">
    <source>
        <dbReference type="Proteomes" id="UP001519460"/>
    </source>
</evidence>
<organism evidence="2 3">
    <name type="scientific">Batillaria attramentaria</name>
    <dbReference type="NCBI Taxonomy" id="370345"/>
    <lineage>
        <taxon>Eukaryota</taxon>
        <taxon>Metazoa</taxon>
        <taxon>Spiralia</taxon>
        <taxon>Lophotrochozoa</taxon>
        <taxon>Mollusca</taxon>
        <taxon>Gastropoda</taxon>
        <taxon>Caenogastropoda</taxon>
        <taxon>Sorbeoconcha</taxon>
        <taxon>Cerithioidea</taxon>
        <taxon>Batillariidae</taxon>
        <taxon>Batillaria</taxon>
    </lineage>
</organism>